<dbReference type="Gene3D" id="2.60.40.1240">
    <property type="match status" value="1"/>
</dbReference>
<name>A0ABR7GC59_9FIRM</name>
<keyword evidence="5" id="KW-1185">Reference proteome</keyword>
<keyword evidence="1 3" id="KW-0732">Signal</keyword>
<gene>
    <name evidence="4" type="ORF">H8R94_00120</name>
</gene>
<evidence type="ECO:0000256" key="2">
    <source>
        <dbReference type="SAM" id="MobiDB-lite"/>
    </source>
</evidence>
<organism evidence="4 5">
    <name type="scientific">Roseburia lenta</name>
    <dbReference type="NCBI Taxonomy" id="2763061"/>
    <lineage>
        <taxon>Bacteria</taxon>
        <taxon>Bacillati</taxon>
        <taxon>Bacillota</taxon>
        <taxon>Clostridia</taxon>
        <taxon>Lachnospirales</taxon>
        <taxon>Lachnospiraceae</taxon>
        <taxon>Roseburia</taxon>
    </lineage>
</organism>
<feature type="signal peptide" evidence="3">
    <location>
        <begin position="1"/>
        <end position="20"/>
    </location>
</feature>
<sequence length="226" mass="24962">MKYKKQVLCGLMLCFCLCMTGCGKLYVMTDDEENQVVLYAAKMVSKYNRAQDTGYSYVSDEHKDKQKDTDVGQSDDASVDETQQEQTQMTLSDVIGISGISFSYQGYDISSSYETTDVAIPDAGEGYSYLILHVQVANTTDQAVTVDLINQPVTYQVKINDGTAIDGITTLSMADLSTYYNKSLEAQATQDTVLLFQVSQTELESIDTLQLLVTKDGQTNTIDLNN</sequence>
<evidence type="ECO:0000313" key="4">
    <source>
        <dbReference type="EMBL" id="MBC5685025.1"/>
    </source>
</evidence>
<dbReference type="Proteomes" id="UP000643810">
    <property type="component" value="Unassembled WGS sequence"/>
</dbReference>
<evidence type="ECO:0008006" key="6">
    <source>
        <dbReference type="Google" id="ProtNLM"/>
    </source>
</evidence>
<feature type="region of interest" description="Disordered" evidence="2">
    <location>
        <begin position="58"/>
        <end position="85"/>
    </location>
</feature>
<proteinExistence type="predicted"/>
<feature type="chain" id="PRO_5046973625" description="DUF4352 domain-containing protein" evidence="3">
    <location>
        <begin position="21"/>
        <end position="226"/>
    </location>
</feature>
<feature type="compositionally biased region" description="Basic and acidic residues" evidence="2">
    <location>
        <begin position="59"/>
        <end position="70"/>
    </location>
</feature>
<accession>A0ABR7GC59</accession>
<dbReference type="RefSeq" id="WP_186853557.1">
    <property type="nucleotide sequence ID" value="NZ_JACOPG010000001.1"/>
</dbReference>
<reference evidence="4 5" key="1">
    <citation type="submission" date="2020-08" db="EMBL/GenBank/DDBJ databases">
        <title>Genome public.</title>
        <authorList>
            <person name="Liu C."/>
            <person name="Sun Q."/>
        </authorList>
    </citation>
    <scope>NUCLEOTIDE SEQUENCE [LARGE SCALE GENOMIC DNA]</scope>
    <source>
        <strain evidence="4 5">NSJ-9</strain>
    </source>
</reference>
<comment type="caution">
    <text evidence="4">The sequence shown here is derived from an EMBL/GenBank/DDBJ whole genome shotgun (WGS) entry which is preliminary data.</text>
</comment>
<evidence type="ECO:0000313" key="5">
    <source>
        <dbReference type="Proteomes" id="UP000643810"/>
    </source>
</evidence>
<evidence type="ECO:0000256" key="3">
    <source>
        <dbReference type="SAM" id="SignalP"/>
    </source>
</evidence>
<dbReference type="InterPro" id="IPR029050">
    <property type="entry name" value="Immunoprotect_excell_Ig-like"/>
</dbReference>
<protein>
    <recommendedName>
        <fullName evidence="6">DUF4352 domain-containing protein</fullName>
    </recommendedName>
</protein>
<dbReference type="EMBL" id="JACOPG010000001">
    <property type="protein sequence ID" value="MBC5685025.1"/>
    <property type="molecule type" value="Genomic_DNA"/>
</dbReference>
<evidence type="ECO:0000256" key="1">
    <source>
        <dbReference type="ARBA" id="ARBA00022729"/>
    </source>
</evidence>